<gene>
    <name evidence="10" type="ORF">EG028_07780</name>
</gene>
<evidence type="ECO:0000256" key="8">
    <source>
        <dbReference type="ARBA" id="ARBA00069709"/>
    </source>
</evidence>
<dbReference type="OrthoDB" id="1142316at2"/>
<dbReference type="Pfam" id="PF00890">
    <property type="entry name" value="FAD_binding_2"/>
    <property type="match status" value="1"/>
</dbReference>
<dbReference type="SUPFAM" id="SSF51905">
    <property type="entry name" value="FAD/NAD(P)-binding domain"/>
    <property type="match status" value="1"/>
</dbReference>
<comment type="cofactor">
    <cofactor evidence="1">
        <name>FAD</name>
        <dbReference type="ChEBI" id="CHEBI:57692"/>
    </cofactor>
</comment>
<keyword evidence="11" id="KW-1185">Reference proteome</keyword>
<dbReference type="PANTHER" id="PTHR43400">
    <property type="entry name" value="FUMARATE REDUCTASE"/>
    <property type="match status" value="1"/>
</dbReference>
<feature type="domain" description="FAD-dependent oxidoreductase 2 FAD-binding" evidence="9">
    <location>
        <begin position="6"/>
        <end position="533"/>
    </location>
</feature>
<dbReference type="NCBIfam" id="NF005882">
    <property type="entry name" value="PRK07843.1"/>
    <property type="match status" value="1"/>
</dbReference>
<proteinExistence type="inferred from homology"/>
<dbReference type="EC" id="1.3.99.4" evidence="7"/>
<evidence type="ECO:0000256" key="6">
    <source>
        <dbReference type="ARBA" id="ARBA00061147"/>
    </source>
</evidence>
<protein>
    <recommendedName>
        <fullName evidence="8">3-oxosteroid 1-dehydrogenase</fullName>
        <ecNumber evidence="7">1.3.99.4</ecNumber>
    </recommendedName>
</protein>
<evidence type="ECO:0000256" key="7">
    <source>
        <dbReference type="ARBA" id="ARBA00066536"/>
    </source>
</evidence>
<dbReference type="PRINTS" id="PR00411">
    <property type="entry name" value="PNDRDTASEI"/>
</dbReference>
<dbReference type="PANTHER" id="PTHR43400:SF10">
    <property type="entry name" value="3-OXOSTEROID 1-DEHYDROGENASE"/>
    <property type="match status" value="1"/>
</dbReference>
<reference evidence="11" key="1">
    <citation type="submission" date="2018-11" db="EMBL/GenBank/DDBJ databases">
        <title>Chitinophaga lutea sp.nov., isolate from arsenic contaminated soil.</title>
        <authorList>
            <person name="Zong Y."/>
        </authorList>
    </citation>
    <scope>NUCLEOTIDE SEQUENCE [LARGE SCALE GENOMIC DNA]</scope>
    <source>
        <strain evidence="11">YLT18</strain>
    </source>
</reference>
<accession>A0A3N4MDL8</accession>
<dbReference type="InterPro" id="IPR036188">
    <property type="entry name" value="FAD/NAD-bd_sf"/>
</dbReference>
<dbReference type="SUPFAM" id="SSF56425">
    <property type="entry name" value="Succinate dehydrogenase/fumarate reductase flavoprotein, catalytic domain"/>
    <property type="match status" value="1"/>
</dbReference>
<comment type="similarity">
    <text evidence="6">Belongs to the FAD-dependent oxidoreductase 2 family. 3-oxosteroid dehydrogenase subfamily.</text>
</comment>
<dbReference type="AlphaFoldDB" id="A0A3N4MDL8"/>
<evidence type="ECO:0000256" key="1">
    <source>
        <dbReference type="ARBA" id="ARBA00001974"/>
    </source>
</evidence>
<evidence type="ECO:0000259" key="9">
    <source>
        <dbReference type="Pfam" id="PF00890"/>
    </source>
</evidence>
<dbReference type="GO" id="GO:0008202">
    <property type="term" value="P:steroid metabolic process"/>
    <property type="evidence" value="ECO:0007669"/>
    <property type="project" value="UniProtKB-ARBA"/>
</dbReference>
<dbReference type="InterPro" id="IPR050315">
    <property type="entry name" value="FAD-oxidoreductase_2"/>
</dbReference>
<keyword evidence="4 10" id="KW-0560">Oxidoreductase</keyword>
<dbReference type="RefSeq" id="WP_120515017.1">
    <property type="nucleotide sequence ID" value="NZ_QXZY01000002.1"/>
</dbReference>
<dbReference type="InterPro" id="IPR003953">
    <property type="entry name" value="FAD-dep_OxRdtase_2_FAD-bd"/>
</dbReference>
<dbReference type="Proteomes" id="UP000279089">
    <property type="component" value="Unassembled WGS sequence"/>
</dbReference>
<dbReference type="FunFam" id="3.50.50.60:FF:000240">
    <property type="entry name" value="3-ketosteroid-delta-1-dehydrogenase"/>
    <property type="match status" value="1"/>
</dbReference>
<evidence type="ECO:0000313" key="11">
    <source>
        <dbReference type="Proteomes" id="UP000279089"/>
    </source>
</evidence>
<dbReference type="Gene3D" id="3.50.50.60">
    <property type="entry name" value="FAD/NAD(P)-binding domain"/>
    <property type="match status" value="2"/>
</dbReference>
<keyword evidence="2" id="KW-0285">Flavoprotein</keyword>
<evidence type="ECO:0000313" key="10">
    <source>
        <dbReference type="EMBL" id="RPD42042.1"/>
    </source>
</evidence>
<evidence type="ECO:0000256" key="5">
    <source>
        <dbReference type="ARBA" id="ARBA00051951"/>
    </source>
</evidence>
<sequence length="552" mass="60421">MEQAFDVIIVGSGAAGMTAALKAHHDGLKVLVVEKDAYYGGSTARSGGGIWVPNNYVLQREGIHDDPEKARTYLDAVAGKEVPDAKKASFLFHGPAMLAFLRAHTQHMRFSYARGYADYYPEKPGGLAVGRTIEPLLFNGAELEEDLSLLNPPVVPIPMGLSFNSAEFNRMNMAFRTWKGFGTSAIVTLRAIGARLTGKKMLSLGQALAGRLRMSMKEAGIPLWLNTPMKRLLVEEGKVTGLLVEKDGEEITLHAKRGVLLAAGGFEHNLHMRREFMPAPETTDWTQGSPANTGDGHRAGAEAGAAFSLMDDAWWGPSVRTPGAAPFFCVAERSQPGSIMINHAGERFTNEAAAYVDVVHEMYRRNAEGIQHIPCFFIMDQRFRNRYLFLGMFPRQPIPKAYYREKIIFKADTVDELARRINIPEENLVNTLRRFNEMARSGKDEDFHRGESAYDRYYGDPRITPNPCLAPIDKPPFYAVEMVPGDLGTKGGLVTDEHARVLRADGSVIEGLYAAGNNSASVMGHSYAGAGATIGPAMTFGYIAALKMANGG</sequence>
<organism evidence="10 11">
    <name type="scientific">Chitinophaga barathri</name>
    <dbReference type="NCBI Taxonomy" id="1647451"/>
    <lineage>
        <taxon>Bacteria</taxon>
        <taxon>Pseudomonadati</taxon>
        <taxon>Bacteroidota</taxon>
        <taxon>Chitinophagia</taxon>
        <taxon>Chitinophagales</taxon>
        <taxon>Chitinophagaceae</taxon>
        <taxon>Chitinophaga</taxon>
    </lineage>
</organism>
<evidence type="ECO:0000256" key="4">
    <source>
        <dbReference type="ARBA" id="ARBA00023002"/>
    </source>
</evidence>
<evidence type="ECO:0000256" key="3">
    <source>
        <dbReference type="ARBA" id="ARBA00022827"/>
    </source>
</evidence>
<dbReference type="EMBL" id="RMBX01000003">
    <property type="protein sequence ID" value="RPD42042.1"/>
    <property type="molecule type" value="Genomic_DNA"/>
</dbReference>
<comment type="caution">
    <text evidence="10">The sequence shown here is derived from an EMBL/GenBank/DDBJ whole genome shotgun (WGS) entry which is preliminary data.</text>
</comment>
<evidence type="ECO:0000256" key="2">
    <source>
        <dbReference type="ARBA" id="ARBA00022630"/>
    </source>
</evidence>
<comment type="catalytic activity">
    <reaction evidence="5">
        <text>a 3-oxosteroid + A = a 3-oxo-Delta(1)-steroid + AH2</text>
        <dbReference type="Rhea" id="RHEA:13329"/>
        <dbReference type="ChEBI" id="CHEBI:13193"/>
        <dbReference type="ChEBI" id="CHEBI:17499"/>
        <dbReference type="ChEBI" id="CHEBI:20156"/>
        <dbReference type="ChEBI" id="CHEBI:47788"/>
        <dbReference type="EC" id="1.3.99.4"/>
    </reaction>
</comment>
<dbReference type="GO" id="GO:0047571">
    <property type="term" value="F:3-oxosteroid 1-dehydrogenase activity"/>
    <property type="evidence" value="ECO:0007669"/>
    <property type="project" value="UniProtKB-EC"/>
</dbReference>
<keyword evidence="3" id="KW-0274">FAD</keyword>
<dbReference type="InterPro" id="IPR027477">
    <property type="entry name" value="Succ_DH/fumarate_Rdtase_cat_sf"/>
</dbReference>
<name>A0A3N4MDL8_9BACT</name>
<dbReference type="FunFam" id="3.50.50.60:FF:000208">
    <property type="entry name" value="3-ketosteroid dehydrogenase"/>
    <property type="match status" value="1"/>
</dbReference>